<dbReference type="EMBL" id="KN833816">
    <property type="protein sequence ID" value="KIK17915.1"/>
    <property type="molecule type" value="Genomic_DNA"/>
</dbReference>
<reference evidence="1 2" key="1">
    <citation type="submission" date="2014-04" db="EMBL/GenBank/DDBJ databases">
        <authorList>
            <consortium name="DOE Joint Genome Institute"/>
            <person name="Kuo A."/>
            <person name="Kohler A."/>
            <person name="Costa M.D."/>
            <person name="Nagy L.G."/>
            <person name="Floudas D."/>
            <person name="Copeland A."/>
            <person name="Barry K.W."/>
            <person name="Cichocki N."/>
            <person name="Veneault-Fourrey C."/>
            <person name="LaButti K."/>
            <person name="Lindquist E.A."/>
            <person name="Lipzen A."/>
            <person name="Lundell T."/>
            <person name="Morin E."/>
            <person name="Murat C."/>
            <person name="Sun H."/>
            <person name="Tunlid A."/>
            <person name="Henrissat B."/>
            <person name="Grigoriev I.V."/>
            <person name="Hibbett D.S."/>
            <person name="Martin F."/>
            <person name="Nordberg H.P."/>
            <person name="Cantor M.N."/>
            <person name="Hua S.X."/>
        </authorList>
    </citation>
    <scope>NUCLEOTIDE SEQUENCE [LARGE SCALE GENOMIC DNA]</scope>
    <source>
        <strain evidence="1 2">441</strain>
    </source>
</reference>
<evidence type="ECO:0000313" key="2">
    <source>
        <dbReference type="Proteomes" id="UP000054018"/>
    </source>
</evidence>
<name>A0A0C9XZH8_9AGAM</name>
<protein>
    <submittedName>
        <fullName evidence="1">Uncharacterized protein</fullName>
    </submittedName>
</protein>
<organism evidence="1 2">
    <name type="scientific">Pisolithus microcarpus 441</name>
    <dbReference type="NCBI Taxonomy" id="765257"/>
    <lineage>
        <taxon>Eukaryota</taxon>
        <taxon>Fungi</taxon>
        <taxon>Dikarya</taxon>
        <taxon>Basidiomycota</taxon>
        <taxon>Agaricomycotina</taxon>
        <taxon>Agaricomycetes</taxon>
        <taxon>Agaricomycetidae</taxon>
        <taxon>Boletales</taxon>
        <taxon>Sclerodermatineae</taxon>
        <taxon>Pisolithaceae</taxon>
        <taxon>Pisolithus</taxon>
    </lineage>
</organism>
<evidence type="ECO:0000313" key="1">
    <source>
        <dbReference type="EMBL" id="KIK17915.1"/>
    </source>
</evidence>
<reference evidence="2" key="2">
    <citation type="submission" date="2015-01" db="EMBL/GenBank/DDBJ databases">
        <title>Evolutionary Origins and Diversification of the Mycorrhizal Mutualists.</title>
        <authorList>
            <consortium name="DOE Joint Genome Institute"/>
            <consortium name="Mycorrhizal Genomics Consortium"/>
            <person name="Kohler A."/>
            <person name="Kuo A."/>
            <person name="Nagy L.G."/>
            <person name="Floudas D."/>
            <person name="Copeland A."/>
            <person name="Barry K.W."/>
            <person name="Cichocki N."/>
            <person name="Veneault-Fourrey C."/>
            <person name="LaButti K."/>
            <person name="Lindquist E.A."/>
            <person name="Lipzen A."/>
            <person name="Lundell T."/>
            <person name="Morin E."/>
            <person name="Murat C."/>
            <person name="Riley R."/>
            <person name="Ohm R."/>
            <person name="Sun H."/>
            <person name="Tunlid A."/>
            <person name="Henrissat B."/>
            <person name="Grigoriev I.V."/>
            <person name="Hibbett D.S."/>
            <person name="Martin F."/>
        </authorList>
    </citation>
    <scope>NUCLEOTIDE SEQUENCE [LARGE SCALE GENOMIC DNA]</scope>
    <source>
        <strain evidence="2">441</strain>
    </source>
</reference>
<dbReference type="AlphaFoldDB" id="A0A0C9XZH8"/>
<proteinExistence type="predicted"/>
<keyword evidence="2" id="KW-1185">Reference proteome</keyword>
<dbReference type="Gene3D" id="1.10.8.10">
    <property type="entry name" value="DNA helicase RuvA subunit, C-terminal domain"/>
    <property type="match status" value="1"/>
</dbReference>
<dbReference type="Proteomes" id="UP000054018">
    <property type="component" value="Unassembled WGS sequence"/>
</dbReference>
<dbReference type="STRING" id="765257.A0A0C9XZH8"/>
<gene>
    <name evidence="1" type="ORF">PISMIDRAFT_684683</name>
</gene>
<sequence>MADKCSFEEAARYWTRMYARGPECVGNDDSEVDDAALTGIEKIHIYRFEAFGFQRSTVVCGGYTSLPIKLKSNVQIERPVQTGLQGT</sequence>
<accession>A0A0C9XZH8</accession>
<dbReference type="HOGENOM" id="CLU_2484158_0_0_1"/>